<feature type="transmembrane region" description="Helical" evidence="4">
    <location>
        <begin position="82"/>
        <end position="102"/>
    </location>
</feature>
<keyword evidence="4" id="KW-0472">Membrane</keyword>
<dbReference type="PROSITE" id="PS01124">
    <property type="entry name" value="HTH_ARAC_FAMILY_2"/>
    <property type="match status" value="1"/>
</dbReference>
<evidence type="ECO:0000256" key="2">
    <source>
        <dbReference type="ARBA" id="ARBA00023125"/>
    </source>
</evidence>
<dbReference type="PANTHER" id="PTHR43280:SF29">
    <property type="entry name" value="ARAC-FAMILY TRANSCRIPTIONAL REGULATOR"/>
    <property type="match status" value="1"/>
</dbReference>
<accession>A0A1M5MKK5</accession>
<reference evidence="7" key="1">
    <citation type="submission" date="2016-11" db="EMBL/GenBank/DDBJ databases">
        <authorList>
            <person name="Varghese N."/>
            <person name="Submissions S."/>
        </authorList>
    </citation>
    <scope>NUCLEOTIDE SEQUENCE [LARGE SCALE GENOMIC DNA]</scope>
    <source>
        <strain evidence="7">DSM 22638</strain>
    </source>
</reference>
<name>A0A1M5MKK5_9FLAO</name>
<evidence type="ECO:0000256" key="4">
    <source>
        <dbReference type="SAM" id="Phobius"/>
    </source>
</evidence>
<dbReference type="Proteomes" id="UP000184532">
    <property type="component" value="Unassembled WGS sequence"/>
</dbReference>
<keyword evidence="4" id="KW-0812">Transmembrane</keyword>
<evidence type="ECO:0000259" key="5">
    <source>
        <dbReference type="PROSITE" id="PS01124"/>
    </source>
</evidence>
<evidence type="ECO:0000313" key="6">
    <source>
        <dbReference type="EMBL" id="SHG77717.1"/>
    </source>
</evidence>
<dbReference type="InterPro" id="IPR018060">
    <property type="entry name" value="HTH_AraC"/>
</dbReference>
<protein>
    <submittedName>
        <fullName evidence="6">AraC-type DNA-binding protein</fullName>
    </submittedName>
</protein>
<dbReference type="SMART" id="SM00342">
    <property type="entry name" value="HTH_ARAC"/>
    <property type="match status" value="1"/>
</dbReference>
<keyword evidence="2 6" id="KW-0238">DNA-binding</keyword>
<dbReference type="AlphaFoldDB" id="A0A1M5MKK5"/>
<dbReference type="PANTHER" id="PTHR43280">
    <property type="entry name" value="ARAC-FAMILY TRANSCRIPTIONAL REGULATOR"/>
    <property type="match status" value="1"/>
</dbReference>
<evidence type="ECO:0000256" key="1">
    <source>
        <dbReference type="ARBA" id="ARBA00023015"/>
    </source>
</evidence>
<dbReference type="EMBL" id="FQWL01000003">
    <property type="protein sequence ID" value="SHG77717.1"/>
    <property type="molecule type" value="Genomic_DNA"/>
</dbReference>
<dbReference type="SUPFAM" id="SSF46689">
    <property type="entry name" value="Homeodomain-like"/>
    <property type="match status" value="1"/>
</dbReference>
<dbReference type="InterPro" id="IPR009057">
    <property type="entry name" value="Homeodomain-like_sf"/>
</dbReference>
<feature type="transmembrane region" description="Helical" evidence="4">
    <location>
        <begin position="136"/>
        <end position="161"/>
    </location>
</feature>
<evidence type="ECO:0000256" key="3">
    <source>
        <dbReference type="ARBA" id="ARBA00023163"/>
    </source>
</evidence>
<dbReference type="Gene3D" id="1.10.10.60">
    <property type="entry name" value="Homeodomain-like"/>
    <property type="match status" value="2"/>
</dbReference>
<sequence>MDSRFSFPRSLYFWVMGQDVVLLVLSCLGIAQALFLISYLLTLGKPDDRTSFFLAMVILGLTIRIGKSILNVHLDLEPWQRNLGISGVLLTGPFLWFYTKGLLVNFKALRRKDYLHLLPFFFFVLFAAIIPNDGRAISYLIYVLVFVHLACYLGLSLSVLITNGENVHRQRSTWVRNLIIGVGLIWIFYMGNLGGIFPFYIGGAVSFSFLIYIFSFLFLQKHAFRLGKYNASTMDKSHSSALFGSIKTMLVEEELFLDPKLSLESMAKKMGVSPRKLSQAINENGHKNFSEFVNDHRIEKAKKLLSDPEQAQEKIAGIAYDCGFGNVTSFNLAFKARNHQTPSSFRKKALLASG</sequence>
<dbReference type="STRING" id="570519.SAMN04488116_2495"/>
<keyword evidence="1" id="KW-0805">Transcription regulation</keyword>
<feature type="transmembrane region" description="Helical" evidence="4">
    <location>
        <begin position="197"/>
        <end position="219"/>
    </location>
</feature>
<keyword evidence="7" id="KW-1185">Reference proteome</keyword>
<organism evidence="6 7">
    <name type="scientific">Flagellimonas flava</name>
    <dbReference type="NCBI Taxonomy" id="570519"/>
    <lineage>
        <taxon>Bacteria</taxon>
        <taxon>Pseudomonadati</taxon>
        <taxon>Bacteroidota</taxon>
        <taxon>Flavobacteriia</taxon>
        <taxon>Flavobacteriales</taxon>
        <taxon>Flavobacteriaceae</taxon>
        <taxon>Flagellimonas</taxon>
    </lineage>
</organism>
<feature type="transmembrane region" description="Helical" evidence="4">
    <location>
        <begin position="114"/>
        <end position="130"/>
    </location>
</feature>
<proteinExistence type="predicted"/>
<keyword evidence="4" id="KW-1133">Transmembrane helix</keyword>
<dbReference type="Pfam" id="PF12833">
    <property type="entry name" value="HTH_18"/>
    <property type="match status" value="1"/>
</dbReference>
<feature type="transmembrane region" description="Helical" evidence="4">
    <location>
        <begin position="173"/>
        <end position="191"/>
    </location>
</feature>
<dbReference type="GO" id="GO:0043565">
    <property type="term" value="F:sequence-specific DNA binding"/>
    <property type="evidence" value="ECO:0007669"/>
    <property type="project" value="InterPro"/>
</dbReference>
<feature type="domain" description="HTH araC/xylS-type" evidence="5">
    <location>
        <begin position="245"/>
        <end position="348"/>
    </location>
</feature>
<dbReference type="OrthoDB" id="6283866at2"/>
<keyword evidence="3" id="KW-0804">Transcription</keyword>
<gene>
    <name evidence="6" type="ORF">SAMN04488116_2495</name>
</gene>
<evidence type="ECO:0000313" key="7">
    <source>
        <dbReference type="Proteomes" id="UP000184532"/>
    </source>
</evidence>
<feature type="transmembrane region" description="Helical" evidence="4">
    <location>
        <begin position="20"/>
        <end position="40"/>
    </location>
</feature>
<dbReference type="GO" id="GO:0003700">
    <property type="term" value="F:DNA-binding transcription factor activity"/>
    <property type="evidence" value="ECO:0007669"/>
    <property type="project" value="InterPro"/>
</dbReference>
<feature type="transmembrane region" description="Helical" evidence="4">
    <location>
        <begin position="52"/>
        <end position="70"/>
    </location>
</feature>